<sequence length="377" mass="41969">MELSFNGLLGNQSTPSRKQKNVVPRGCAKLQVPALDPSRSFYKLPELYPHLREAIMENHFGKTTLNTPIRDLNLYLLIIGSLAYCKSSALDYVVTELEPGPLPTKYVKQDIYLKTDSASATANNNELEITNIPGEFLFLAEDDSQYTNSDDMFTTEYGQQIAPMNDSLYNVPETTTDEVDLETVGNENISEFTLEPSTPMSVQDTDLSVWSRELDIPAEYSAEHDATNETDVYEEIFEDIVKYSRNDGAYLGEFNASVVDPFGDLGIFWNEASLIYSSSGSGVRCVRVVLPSRVASFTGAILMRIGRLPLVSFTSSVLKPFFPVMDTSQMISGNFLTKIAADYMYWRNETKYQVSLKSMRLGVSSSLSEGTSSTKLS</sequence>
<feature type="region of interest" description="Disordered" evidence="1">
    <location>
        <begin position="1"/>
        <end position="22"/>
    </location>
</feature>
<evidence type="ECO:0000256" key="1">
    <source>
        <dbReference type="SAM" id="MobiDB-lite"/>
    </source>
</evidence>
<name>A0A7R9HJT0_9NEOP</name>
<proteinExistence type="predicted"/>
<reference evidence="2" key="1">
    <citation type="submission" date="2020-11" db="EMBL/GenBank/DDBJ databases">
        <authorList>
            <person name="Tran Van P."/>
        </authorList>
    </citation>
    <scope>NUCLEOTIDE SEQUENCE</scope>
</reference>
<dbReference type="EMBL" id="OB792868">
    <property type="protein sequence ID" value="CAD7425012.1"/>
    <property type="molecule type" value="Genomic_DNA"/>
</dbReference>
<accession>A0A7R9HJT0</accession>
<organism evidence="2">
    <name type="scientific">Timema monikensis</name>
    <dbReference type="NCBI Taxonomy" id="170555"/>
    <lineage>
        <taxon>Eukaryota</taxon>
        <taxon>Metazoa</taxon>
        <taxon>Ecdysozoa</taxon>
        <taxon>Arthropoda</taxon>
        <taxon>Hexapoda</taxon>
        <taxon>Insecta</taxon>
        <taxon>Pterygota</taxon>
        <taxon>Neoptera</taxon>
        <taxon>Polyneoptera</taxon>
        <taxon>Phasmatodea</taxon>
        <taxon>Timematodea</taxon>
        <taxon>Timematoidea</taxon>
        <taxon>Timematidae</taxon>
        <taxon>Timema</taxon>
    </lineage>
</organism>
<gene>
    <name evidence="2" type="ORF">TMSB3V08_LOCUS1937</name>
</gene>
<protein>
    <submittedName>
        <fullName evidence="2">Uncharacterized protein</fullName>
    </submittedName>
</protein>
<dbReference type="AlphaFoldDB" id="A0A7R9HJT0"/>
<evidence type="ECO:0000313" key="2">
    <source>
        <dbReference type="EMBL" id="CAD7425012.1"/>
    </source>
</evidence>